<accession>D2VER9</accession>
<dbReference type="Proteomes" id="UP000006671">
    <property type="component" value="Unassembled WGS sequence"/>
</dbReference>
<organism evidence="3">
    <name type="scientific">Naegleria gruberi</name>
    <name type="common">Amoeba</name>
    <dbReference type="NCBI Taxonomy" id="5762"/>
    <lineage>
        <taxon>Eukaryota</taxon>
        <taxon>Discoba</taxon>
        <taxon>Heterolobosea</taxon>
        <taxon>Tetramitia</taxon>
        <taxon>Eutetramitia</taxon>
        <taxon>Vahlkampfiidae</taxon>
        <taxon>Naegleria</taxon>
    </lineage>
</organism>
<dbReference type="VEuPathDB" id="AmoebaDB:NAEGRDRAFT_48942"/>
<reference evidence="2 3" key="1">
    <citation type="journal article" date="2010" name="Cell">
        <title>The genome of Naegleria gruberi illuminates early eukaryotic versatility.</title>
        <authorList>
            <person name="Fritz-Laylin L.K."/>
            <person name="Prochnik S.E."/>
            <person name="Ginger M.L."/>
            <person name="Dacks J.B."/>
            <person name="Carpenter M.L."/>
            <person name="Field M.C."/>
            <person name="Kuo A."/>
            <person name="Paredez A."/>
            <person name="Chapman J."/>
            <person name="Pham J."/>
            <person name="Shu S."/>
            <person name="Neupane R."/>
            <person name="Cipriano M."/>
            <person name="Mancuso J."/>
            <person name="Tu H."/>
            <person name="Salamov A."/>
            <person name="Lindquist E."/>
            <person name="Shapiro H."/>
            <person name="Lucas S."/>
            <person name="Grigoriev I.V."/>
            <person name="Cande W.Z."/>
            <person name="Fulton C."/>
            <person name="Rokhsar D.S."/>
            <person name="Dawson S.C."/>
        </authorList>
    </citation>
    <scope>NUCLEOTIDE SEQUENCE [LARGE SCALE GENOMIC DNA]</scope>
    <source>
        <strain evidence="2 3">NEG-M</strain>
    </source>
</reference>
<dbReference type="GeneID" id="8848748"/>
<protein>
    <submittedName>
        <fullName evidence="2">Predicted protein</fullName>
    </submittedName>
</protein>
<feature type="compositionally biased region" description="Low complexity" evidence="1">
    <location>
        <begin position="124"/>
        <end position="158"/>
    </location>
</feature>
<gene>
    <name evidence="2" type="ORF">NAEGRDRAFT_48942</name>
</gene>
<dbReference type="RefSeq" id="XP_002677394.1">
    <property type="nucleotide sequence ID" value="XM_002677348.1"/>
</dbReference>
<dbReference type="GO" id="GO:0046785">
    <property type="term" value="P:microtubule polymerization"/>
    <property type="evidence" value="ECO:0007669"/>
    <property type="project" value="InterPro"/>
</dbReference>
<feature type="compositionally biased region" description="Basic and acidic residues" evidence="1">
    <location>
        <begin position="101"/>
        <end position="110"/>
    </location>
</feature>
<name>D2VER9_NAEGR</name>
<dbReference type="OrthoDB" id="10609018at2759"/>
<sequence>MNKGRRPSVFERLNDPSNYTGVYFERFRTQNGHINANSSSGNVNHLQEILRPSVRSSTCVHIGKGWDAGQHTNSGFVHDTPATRSNPFGTSTSSSSAIPLKTKEVEDTIRRRMSLSSPMSCYTPSRSPSASPFFSSLPHPNNDRSPPSQSIRRPSSSLNSREIVKSLLLNNNNNINNNQHRIKHRSPSPSLITNLRDMEDNEDEVVKPIFREEKYERVEKPQKRAATPVFQNQPIVTNIEKAEPPSISNKSKTQKQISVFERLNDKQNFTGVYKERFESGIGSINGSSEYYDNENNHSSIPDKRVKPRPSSASASRQFTADHISVSLNQYQKSPPLPTNEKKKKKSPKAELNSPKSPSSPDWTNYYRGSYKDIASSKQNRERS</sequence>
<feature type="region of interest" description="Disordered" evidence="1">
    <location>
        <begin position="235"/>
        <end position="254"/>
    </location>
</feature>
<dbReference type="GO" id="GO:0015631">
    <property type="term" value="F:tubulin binding"/>
    <property type="evidence" value="ECO:0007669"/>
    <property type="project" value="InterPro"/>
</dbReference>
<dbReference type="AlphaFoldDB" id="D2VER9"/>
<dbReference type="InterPro" id="IPR008907">
    <property type="entry name" value="TPP/p25"/>
</dbReference>
<keyword evidence="3" id="KW-1185">Reference proteome</keyword>
<dbReference type="EMBL" id="GG738867">
    <property type="protein sequence ID" value="EFC44650.1"/>
    <property type="molecule type" value="Genomic_DNA"/>
</dbReference>
<feature type="compositionally biased region" description="Polar residues" evidence="1">
    <location>
        <begin position="114"/>
        <end position="123"/>
    </location>
</feature>
<feature type="compositionally biased region" description="Polar residues" evidence="1">
    <location>
        <begin position="353"/>
        <end position="362"/>
    </location>
</feature>
<dbReference type="Pfam" id="PF05517">
    <property type="entry name" value="p25-alpha"/>
    <property type="match status" value="1"/>
</dbReference>
<evidence type="ECO:0000313" key="3">
    <source>
        <dbReference type="Proteomes" id="UP000006671"/>
    </source>
</evidence>
<evidence type="ECO:0000313" key="2">
    <source>
        <dbReference type="EMBL" id="EFC44650.1"/>
    </source>
</evidence>
<feature type="region of interest" description="Disordered" evidence="1">
    <location>
        <begin position="81"/>
        <end position="158"/>
    </location>
</feature>
<evidence type="ECO:0000256" key="1">
    <source>
        <dbReference type="SAM" id="MobiDB-lite"/>
    </source>
</evidence>
<feature type="region of interest" description="Disordered" evidence="1">
    <location>
        <begin position="283"/>
        <end position="383"/>
    </location>
</feature>
<dbReference type="InParanoid" id="D2VER9"/>
<proteinExistence type="predicted"/>
<dbReference type="KEGG" id="ngr:NAEGRDRAFT_48942"/>